<evidence type="ECO:0000313" key="2">
    <source>
        <dbReference type="EMBL" id="MPC90885.1"/>
    </source>
</evidence>
<protein>
    <submittedName>
        <fullName evidence="2">Uncharacterized protein</fullName>
    </submittedName>
</protein>
<comment type="caution">
    <text evidence="2">The sequence shown here is derived from an EMBL/GenBank/DDBJ whole genome shotgun (WGS) entry which is preliminary data.</text>
</comment>
<evidence type="ECO:0000313" key="3">
    <source>
        <dbReference type="Proteomes" id="UP000324222"/>
    </source>
</evidence>
<feature type="region of interest" description="Disordered" evidence="1">
    <location>
        <begin position="43"/>
        <end position="69"/>
    </location>
</feature>
<dbReference type="EMBL" id="VSRR010085912">
    <property type="protein sequence ID" value="MPC90885.1"/>
    <property type="molecule type" value="Genomic_DNA"/>
</dbReference>
<dbReference type="AlphaFoldDB" id="A0A5B7J880"/>
<organism evidence="2 3">
    <name type="scientific">Portunus trituberculatus</name>
    <name type="common">Swimming crab</name>
    <name type="synonym">Neptunus trituberculatus</name>
    <dbReference type="NCBI Taxonomy" id="210409"/>
    <lineage>
        <taxon>Eukaryota</taxon>
        <taxon>Metazoa</taxon>
        <taxon>Ecdysozoa</taxon>
        <taxon>Arthropoda</taxon>
        <taxon>Crustacea</taxon>
        <taxon>Multicrustacea</taxon>
        <taxon>Malacostraca</taxon>
        <taxon>Eumalacostraca</taxon>
        <taxon>Eucarida</taxon>
        <taxon>Decapoda</taxon>
        <taxon>Pleocyemata</taxon>
        <taxon>Brachyura</taxon>
        <taxon>Eubrachyura</taxon>
        <taxon>Portunoidea</taxon>
        <taxon>Portunidae</taxon>
        <taxon>Portuninae</taxon>
        <taxon>Portunus</taxon>
    </lineage>
</organism>
<gene>
    <name evidence="2" type="ORF">E2C01_085889</name>
</gene>
<accession>A0A5B7J880</accession>
<feature type="compositionally biased region" description="Basic and acidic residues" evidence="1">
    <location>
        <begin position="88"/>
        <end position="110"/>
    </location>
</feature>
<reference evidence="2 3" key="1">
    <citation type="submission" date="2019-05" db="EMBL/GenBank/DDBJ databases">
        <title>Another draft genome of Portunus trituberculatus and its Hox gene families provides insights of decapod evolution.</title>
        <authorList>
            <person name="Jeong J.-H."/>
            <person name="Song I."/>
            <person name="Kim S."/>
            <person name="Choi T."/>
            <person name="Kim D."/>
            <person name="Ryu S."/>
            <person name="Kim W."/>
        </authorList>
    </citation>
    <scope>NUCLEOTIDE SEQUENCE [LARGE SCALE GENOMIC DNA]</scope>
    <source>
        <tissue evidence="2">Muscle</tissue>
    </source>
</reference>
<keyword evidence="3" id="KW-1185">Reference proteome</keyword>
<sequence length="148" mass="16888">MDHFPASRAPSSHAMLNIYTVHLLGFPFSTLIKLYHVYEHSDTRNSPASRTRAHPIHFPLSLRSRSEGRSASSSYYLSISTSNVSQIKENERETERDLRKGREGRGKDSENGWEAAESDGNGQRKGVGKLTHRREKWWKELSVRDCCA</sequence>
<feature type="region of interest" description="Disordered" evidence="1">
    <location>
        <begin position="81"/>
        <end position="131"/>
    </location>
</feature>
<name>A0A5B7J880_PORTR</name>
<evidence type="ECO:0000256" key="1">
    <source>
        <dbReference type="SAM" id="MobiDB-lite"/>
    </source>
</evidence>
<dbReference type="Proteomes" id="UP000324222">
    <property type="component" value="Unassembled WGS sequence"/>
</dbReference>
<proteinExistence type="predicted"/>